<name>A0ABV6Y7I5_9HYPH</name>
<keyword evidence="2" id="KW-1185">Reference proteome</keyword>
<dbReference type="EMBL" id="JBHOMY010000026">
    <property type="protein sequence ID" value="MFC1457081.1"/>
    <property type="molecule type" value="Genomic_DNA"/>
</dbReference>
<reference evidence="1 2" key="1">
    <citation type="submission" date="2024-09" db="EMBL/GenBank/DDBJ databases">
        <title>Nodulacao em especies de Leguminosae Basais da Amazonia e Caracterizacao dos Rizobios e Bacterias Associadas aos Nodulos.</title>
        <authorList>
            <person name="Jambeiro I.C.A."/>
            <person name="Lopes I.S."/>
            <person name="Aguiar E.R.G.R."/>
            <person name="Santos A.F.J."/>
            <person name="Dos Santos J.M.F."/>
            <person name="Gross E."/>
        </authorList>
    </citation>
    <scope>NUCLEOTIDE SEQUENCE [LARGE SCALE GENOMIC DNA]</scope>
    <source>
        <strain evidence="1 2">BRUESC1165</strain>
    </source>
</reference>
<evidence type="ECO:0000313" key="1">
    <source>
        <dbReference type="EMBL" id="MFC1457081.1"/>
    </source>
</evidence>
<protein>
    <submittedName>
        <fullName evidence="1">Uncharacterized protein</fullName>
    </submittedName>
</protein>
<dbReference type="Proteomes" id="UP001593940">
    <property type="component" value="Unassembled WGS sequence"/>
</dbReference>
<proteinExistence type="predicted"/>
<evidence type="ECO:0000313" key="2">
    <source>
        <dbReference type="Proteomes" id="UP001593940"/>
    </source>
</evidence>
<gene>
    <name evidence="1" type="ORF">ACETIH_10195</name>
</gene>
<comment type="caution">
    <text evidence="1">The sequence shown here is derived from an EMBL/GenBank/DDBJ whole genome shotgun (WGS) entry which is preliminary data.</text>
</comment>
<organism evidence="1 2">
    <name type="scientific">Microvirga arabica</name>
    <dbReference type="NCBI Taxonomy" id="1128671"/>
    <lineage>
        <taxon>Bacteria</taxon>
        <taxon>Pseudomonadati</taxon>
        <taxon>Pseudomonadota</taxon>
        <taxon>Alphaproteobacteria</taxon>
        <taxon>Hyphomicrobiales</taxon>
        <taxon>Methylobacteriaceae</taxon>
        <taxon>Microvirga</taxon>
    </lineage>
</organism>
<sequence length="64" mass="7137">MEMERELTGFAKAALLRTYHNEARLLATVDRIAPDTAQRSHAGIKEQRTNLIGISPSRAKNVAF</sequence>
<accession>A0ABV6Y7I5</accession>